<reference evidence="6" key="1">
    <citation type="submission" date="2019-03" db="EMBL/GenBank/DDBJ databases">
        <title>Whole genome sequencing of Borrelia miyamotoi strains isolated at the Russian territory.</title>
        <authorList>
            <person name="Kuleshov K.V."/>
            <person name="Platonov A.E."/>
            <person name="Goptar I.A."/>
            <person name="Shipulin G.A."/>
            <person name="Markelov M.L."/>
            <person name="Koetsveld J."/>
            <person name="Kolyasnikova N.M."/>
            <person name="Sarksyan D.S."/>
            <person name="Toporkova M.G."/>
            <person name="Hovius J.W."/>
        </authorList>
    </citation>
    <scope>NUCLEOTIDE SEQUENCE [LARGE SCALE GENOMIC DNA]</scope>
    <source>
        <strain evidence="3">Yekat-1</strain>
        <strain evidence="6">Yekat-76</strain>
    </source>
</reference>
<gene>
    <name evidence="3" type="ORF">CNO13_02545</name>
    <name evidence="4" type="ORF">EZU67_02545</name>
</gene>
<dbReference type="Gene3D" id="2.30.310.10">
    <property type="entry name" value="ibrinogen binding protein from staphylococcus aureus domain"/>
    <property type="match status" value="1"/>
</dbReference>
<feature type="coiled-coil region" evidence="1">
    <location>
        <begin position="193"/>
        <end position="234"/>
    </location>
</feature>
<accession>A0AAP8YUS6</accession>
<sequence>MSLNYNEINVILKEVPLKNSFIRKIKQPSHKTLIIELYNKEENKKNFNILIALDQKKTRIHKTSKEFKNIKPNLRFSEFLKSKIQYGRISEAYQIKNERIIFIKVIKDKIIVLIFIKLWPSAPNIIATDTNFKILDAYYRRPNSGEITGKIFTTVKKIIENNDANEKKEIKLKDGYNNELSYSKFIENYYDDLEIKETQAHNIKLLRKKYEKEKMNLEKKISSLEKKISSIETIETQREKGEMILLNINKIKKGMDEIILKNSKEEQIKIILDKALFPKDNASKYFKEYKKNKNAFSLIQEQLKCAKTQYDTLISKISCTDKKDCNILENKRIIKKSSIGLHFISCGFDILVGRNAKENDELLRNWAKGNDYWLHTRDYPGAYVFIRNKKDKTPPLEVLLDAGNLCVFYTKPARQLGEADLYYTNVKHLRRVKGGKQGFVIPNREKNLNIKLDPQILNKLKNKNV</sequence>
<dbReference type="GO" id="GO:0072344">
    <property type="term" value="P:rescue of stalled ribosome"/>
    <property type="evidence" value="ECO:0007669"/>
    <property type="project" value="TreeGrafter"/>
</dbReference>
<keyword evidence="1" id="KW-0175">Coiled coil</keyword>
<evidence type="ECO:0000313" key="5">
    <source>
        <dbReference type="Proteomes" id="UP000230633"/>
    </source>
</evidence>
<feature type="domain" description="NFACT RNA-binding" evidence="2">
    <location>
        <begin position="345"/>
        <end position="434"/>
    </location>
</feature>
<keyword evidence="5" id="KW-1185">Reference proteome</keyword>
<dbReference type="EMBL" id="CP036557">
    <property type="protein sequence ID" value="QBK62037.1"/>
    <property type="molecule type" value="Genomic_DNA"/>
</dbReference>
<reference evidence="4" key="2">
    <citation type="submission" date="2022-12" db="EMBL/GenBank/DDBJ databases">
        <title>Whole genome sequencing of Borrelia miyamotoi strains isolated at the Russian territory.</title>
        <authorList>
            <person name="Kuleshov K.V."/>
            <person name="Platonov A.E."/>
            <person name="Goptar I.A."/>
            <person name="Shipulin G.A."/>
            <person name="Markelov M.L."/>
            <person name="Koetsveld J."/>
            <person name="Kolyasnikova N.M."/>
            <person name="Sarksyan D.S."/>
            <person name="Toporkova M.G."/>
            <person name="Hovius J.W."/>
        </authorList>
    </citation>
    <scope>NUCLEOTIDE SEQUENCE</scope>
    <source>
        <strain evidence="5">Yekat-1</strain>
        <strain evidence="4">Yekat-76</strain>
    </source>
</reference>
<evidence type="ECO:0000313" key="4">
    <source>
        <dbReference type="EMBL" id="QBK62037.1"/>
    </source>
</evidence>
<proteinExistence type="predicted"/>
<dbReference type="AlphaFoldDB" id="A0AAP8YUS6"/>
<protein>
    <submittedName>
        <fullName evidence="4">NFACT RNA binding domain-containing protein</fullName>
    </submittedName>
</protein>
<dbReference type="PANTHER" id="PTHR15239">
    <property type="entry name" value="NUCLEAR EXPORT MEDIATOR FACTOR NEMF"/>
    <property type="match status" value="1"/>
</dbReference>
<dbReference type="Proteomes" id="UP000291995">
    <property type="component" value="Chromosome"/>
</dbReference>
<dbReference type="Pfam" id="PF05833">
    <property type="entry name" value="NFACT_N"/>
    <property type="match status" value="2"/>
</dbReference>
<dbReference type="EMBL" id="CP024333">
    <property type="protein sequence ID" value="ATQ16046.1"/>
    <property type="molecule type" value="Genomic_DNA"/>
</dbReference>
<dbReference type="GO" id="GO:1990112">
    <property type="term" value="C:RQC complex"/>
    <property type="evidence" value="ECO:0007669"/>
    <property type="project" value="TreeGrafter"/>
</dbReference>
<dbReference type="GeneID" id="75118054"/>
<evidence type="ECO:0000259" key="2">
    <source>
        <dbReference type="Pfam" id="PF05670"/>
    </source>
</evidence>
<name>A0AAP8YUS6_9SPIR</name>
<dbReference type="Pfam" id="PF05670">
    <property type="entry name" value="NFACT-R_1"/>
    <property type="match status" value="1"/>
</dbReference>
<evidence type="ECO:0000313" key="3">
    <source>
        <dbReference type="EMBL" id="ATQ16046.1"/>
    </source>
</evidence>
<dbReference type="PANTHER" id="PTHR15239:SF6">
    <property type="entry name" value="RIBOSOME QUALITY CONTROL COMPLEX SUBUNIT NEMF"/>
    <property type="match status" value="1"/>
</dbReference>
<evidence type="ECO:0000256" key="1">
    <source>
        <dbReference type="SAM" id="Coils"/>
    </source>
</evidence>
<dbReference type="GO" id="GO:0000049">
    <property type="term" value="F:tRNA binding"/>
    <property type="evidence" value="ECO:0007669"/>
    <property type="project" value="TreeGrafter"/>
</dbReference>
<dbReference type="InterPro" id="IPR051608">
    <property type="entry name" value="RQC_Subunit_NEMF"/>
</dbReference>
<dbReference type="RefSeq" id="WP_025443801.1">
    <property type="nucleotide sequence ID" value="NZ_AP024371.1"/>
</dbReference>
<evidence type="ECO:0000313" key="6">
    <source>
        <dbReference type="Proteomes" id="UP000291995"/>
    </source>
</evidence>
<dbReference type="InterPro" id="IPR008532">
    <property type="entry name" value="NFACT_RNA-bd"/>
</dbReference>
<organism evidence="4 6">
    <name type="scientific">Borrelia miyamotoi</name>
    <dbReference type="NCBI Taxonomy" id="47466"/>
    <lineage>
        <taxon>Bacteria</taxon>
        <taxon>Pseudomonadati</taxon>
        <taxon>Spirochaetota</taxon>
        <taxon>Spirochaetia</taxon>
        <taxon>Spirochaetales</taxon>
        <taxon>Borreliaceae</taxon>
        <taxon>Borrelia</taxon>
    </lineage>
</organism>
<dbReference type="GO" id="GO:0043023">
    <property type="term" value="F:ribosomal large subunit binding"/>
    <property type="evidence" value="ECO:0007669"/>
    <property type="project" value="TreeGrafter"/>
</dbReference>
<dbReference type="Proteomes" id="UP000230633">
    <property type="component" value="Chromosome"/>
</dbReference>